<dbReference type="PROSITE" id="PS50893">
    <property type="entry name" value="ABC_TRANSPORTER_2"/>
    <property type="match status" value="2"/>
</dbReference>
<reference evidence="4 5" key="1">
    <citation type="submission" date="2017-04" db="EMBL/GenBank/DDBJ databases">
        <authorList>
            <person name="Afonso C.L."/>
            <person name="Miller P.J."/>
            <person name="Scott M.A."/>
            <person name="Spackman E."/>
            <person name="Goraichik I."/>
            <person name="Dimitrov K.M."/>
            <person name="Suarez D.L."/>
            <person name="Swayne D.E."/>
        </authorList>
    </citation>
    <scope>NUCLEOTIDE SEQUENCE [LARGE SCALE GENOMIC DNA]</scope>
    <source>
        <strain evidence="4 5">N3/975</strain>
    </source>
</reference>
<evidence type="ECO:0000313" key="4">
    <source>
        <dbReference type="EMBL" id="SMF83283.1"/>
    </source>
</evidence>
<sequence>MSIVNVEQLKHTYGDKQLFNGLDFRLLQGEHAGLVGNNGAGKSTLLRMLTEEIIPDSGSVTWLPGVKVGFLQQHLDLKAGTTVLEALQDVFRHLYDQERKMLQLAAQMSSALGDMESLLTQYGKIQSSLEHSGFYHLDLQIQEVAAGLGILDLGIDRDVSELSGGQRTKLLLGKLLLDQPDVLLLDEPTNYLDDVHIEWLTAYLKRYESAYLVVSHDEKFMNEVTSTIFHLEHQTIKRYPGNYIAFQNRYELSRNQLQEAYVRQQKEIGRLESFVQKNRNRNAKQAKSREKMLDKIQRIEIQKTAPKPRFKFTVNKEPVNKIIETKHLQVGYTHPLFSPKDLMIKRGEKIAITGHNGIGKSTMLKTLLGNIAPLSGSLQMGDGVHPAYYAQEHEAYQETPLEHLWSYRPDLTQKEIRQTLASAGLTDKHIRRSISMLSGGEQAKVRLSKLMITPGNVLVLDEPTNHLDVIAKESLKDALSQYTGTIVLVSHEPDFYLDWVTQVWSVQDWC</sequence>
<dbReference type="CDD" id="cd03221">
    <property type="entry name" value="ABCF_EF-3"/>
    <property type="match status" value="2"/>
</dbReference>
<dbReference type="InterPro" id="IPR051309">
    <property type="entry name" value="ABCF_ATPase"/>
</dbReference>
<protein>
    <submittedName>
        <fullName evidence="4">ATPase components of ABC transporters with duplicated ATPase domains</fullName>
    </submittedName>
</protein>
<feature type="domain" description="ABC transporter" evidence="3">
    <location>
        <begin position="4"/>
        <end position="258"/>
    </location>
</feature>
<dbReference type="SUPFAM" id="SSF52540">
    <property type="entry name" value="P-loop containing nucleoside triphosphate hydrolases"/>
    <property type="match status" value="2"/>
</dbReference>
<keyword evidence="2" id="KW-0067">ATP-binding</keyword>
<dbReference type="Gene3D" id="3.40.50.300">
    <property type="entry name" value="P-loop containing nucleotide triphosphate hydrolases"/>
    <property type="match status" value="2"/>
</dbReference>
<dbReference type="InterPro" id="IPR017871">
    <property type="entry name" value="ABC_transporter-like_CS"/>
</dbReference>
<dbReference type="SMART" id="SM00382">
    <property type="entry name" value="AAA"/>
    <property type="match status" value="2"/>
</dbReference>
<evidence type="ECO:0000256" key="1">
    <source>
        <dbReference type="ARBA" id="ARBA00022741"/>
    </source>
</evidence>
<dbReference type="STRING" id="1313296.SAMN05661091_2346"/>
<dbReference type="PANTHER" id="PTHR42855:SF2">
    <property type="entry name" value="DRUG RESISTANCE ABC TRANSPORTER,ATP-BINDING PROTEIN"/>
    <property type="match status" value="1"/>
</dbReference>
<dbReference type="PROSITE" id="PS00211">
    <property type="entry name" value="ABC_TRANSPORTER_1"/>
    <property type="match status" value="2"/>
</dbReference>
<dbReference type="AlphaFoldDB" id="A0A1X7HBF1"/>
<dbReference type="GO" id="GO:0016887">
    <property type="term" value="F:ATP hydrolysis activity"/>
    <property type="evidence" value="ECO:0007669"/>
    <property type="project" value="InterPro"/>
</dbReference>
<dbReference type="EMBL" id="LT840184">
    <property type="protein sequence ID" value="SMF83283.1"/>
    <property type="molecule type" value="Genomic_DNA"/>
</dbReference>
<dbReference type="FunFam" id="3.40.50.300:FF:000011">
    <property type="entry name" value="Putative ABC transporter ATP-binding component"/>
    <property type="match status" value="1"/>
</dbReference>
<dbReference type="Pfam" id="PF12848">
    <property type="entry name" value="ABC_tran_Xtn"/>
    <property type="match status" value="1"/>
</dbReference>
<dbReference type="InterPro" id="IPR027417">
    <property type="entry name" value="P-loop_NTPase"/>
</dbReference>
<keyword evidence="5" id="KW-1185">Reference proteome</keyword>
<dbReference type="Proteomes" id="UP000192940">
    <property type="component" value="Chromosome I"/>
</dbReference>
<accession>A0A1X7HBF1</accession>
<evidence type="ECO:0000259" key="3">
    <source>
        <dbReference type="PROSITE" id="PS50893"/>
    </source>
</evidence>
<dbReference type="Pfam" id="PF00005">
    <property type="entry name" value="ABC_tran"/>
    <property type="match status" value="2"/>
</dbReference>
<organism evidence="4 5">
    <name type="scientific">Paenibacillus uliginis N3/975</name>
    <dbReference type="NCBI Taxonomy" id="1313296"/>
    <lineage>
        <taxon>Bacteria</taxon>
        <taxon>Bacillati</taxon>
        <taxon>Bacillota</taxon>
        <taxon>Bacilli</taxon>
        <taxon>Bacillales</taxon>
        <taxon>Paenibacillaceae</taxon>
        <taxon>Paenibacillus</taxon>
    </lineage>
</organism>
<dbReference type="RefSeq" id="WP_208919329.1">
    <property type="nucleotide sequence ID" value="NZ_LT840184.1"/>
</dbReference>
<evidence type="ECO:0000313" key="5">
    <source>
        <dbReference type="Proteomes" id="UP000192940"/>
    </source>
</evidence>
<dbReference type="InterPro" id="IPR003439">
    <property type="entry name" value="ABC_transporter-like_ATP-bd"/>
</dbReference>
<name>A0A1X7HBF1_9BACL</name>
<keyword evidence="1" id="KW-0547">Nucleotide-binding</keyword>
<gene>
    <name evidence="4" type="ORF">SAMN05661091_2346</name>
</gene>
<feature type="domain" description="ABC transporter" evidence="3">
    <location>
        <begin position="314"/>
        <end position="509"/>
    </location>
</feature>
<dbReference type="InterPro" id="IPR032781">
    <property type="entry name" value="ABC_tran_Xtn"/>
</dbReference>
<dbReference type="InterPro" id="IPR003593">
    <property type="entry name" value="AAA+_ATPase"/>
</dbReference>
<dbReference type="PANTHER" id="PTHR42855">
    <property type="entry name" value="ABC TRANSPORTER ATP-BINDING SUBUNIT"/>
    <property type="match status" value="1"/>
</dbReference>
<dbReference type="GO" id="GO:0005524">
    <property type="term" value="F:ATP binding"/>
    <property type="evidence" value="ECO:0007669"/>
    <property type="project" value="UniProtKB-KW"/>
</dbReference>
<proteinExistence type="predicted"/>
<evidence type="ECO:0000256" key="2">
    <source>
        <dbReference type="ARBA" id="ARBA00022840"/>
    </source>
</evidence>